<dbReference type="GO" id="GO:0005737">
    <property type="term" value="C:cytoplasm"/>
    <property type="evidence" value="ECO:0007669"/>
    <property type="project" value="TreeGrafter"/>
</dbReference>
<dbReference type="Gene3D" id="3.40.50.720">
    <property type="entry name" value="NAD(P)-binding Rossmann-like Domain"/>
    <property type="match status" value="1"/>
</dbReference>
<evidence type="ECO:0000313" key="2">
    <source>
        <dbReference type="EMBL" id="GGX59155.1"/>
    </source>
</evidence>
<dbReference type="InterPro" id="IPR051783">
    <property type="entry name" value="NAD(P)-dependent_oxidoreduct"/>
</dbReference>
<dbReference type="PANTHER" id="PTHR48079">
    <property type="entry name" value="PROTEIN YEEZ"/>
    <property type="match status" value="1"/>
</dbReference>
<dbReference type="InterPro" id="IPR036291">
    <property type="entry name" value="NAD(P)-bd_dom_sf"/>
</dbReference>
<name>A0A918NDD6_9ACTN</name>
<evidence type="ECO:0000259" key="1">
    <source>
        <dbReference type="Pfam" id="PF07993"/>
    </source>
</evidence>
<accession>A0A918NDD6</accession>
<dbReference type="Proteomes" id="UP000619244">
    <property type="component" value="Unassembled WGS sequence"/>
</dbReference>
<sequence length="375" mass="40870">MALSGATGFLGCHLLARLLQRDGRVIALVRDEPARAARRVERALAFAGGGPLSVPVGSGRLRIVRADLGEERLGLSAEAFRHLADEVDEVWHCAASTHLEADLPTVCAVNVEGTRRMLELAGAGRRAPRFVHISTAYVAGGRTTGTVAEDDLDGSFGFLTPYEESKYRAEVLVRSWAGREGRRALVLRPGTLVTDRPPVPRGPRHPHSVLGLRLGRLAAWGPQFLTRQFGVHPGPDGVFHVRLPGRHDSVTSIAPVEYTADAVLRLADEPQEAPGTVTRHVVHPVDTPGQVWLRAVRSVIPWVEPTLVEDHGRPTPLESFIVSLQPGGSRYGYLRRRYERTRLDAAEARDGVPAPAALDVPYLVNTLRGPRLERA</sequence>
<dbReference type="AlphaFoldDB" id="A0A918NDD6"/>
<reference evidence="2" key="2">
    <citation type="submission" date="2020-09" db="EMBL/GenBank/DDBJ databases">
        <authorList>
            <person name="Sun Q."/>
            <person name="Ohkuma M."/>
        </authorList>
    </citation>
    <scope>NUCLEOTIDE SEQUENCE</scope>
    <source>
        <strain evidence="2">JCM 4790</strain>
    </source>
</reference>
<protein>
    <recommendedName>
        <fullName evidence="1">Thioester reductase (TE) domain-containing protein</fullName>
    </recommendedName>
</protein>
<dbReference type="Pfam" id="PF07993">
    <property type="entry name" value="NAD_binding_4"/>
    <property type="match status" value="1"/>
</dbReference>
<proteinExistence type="predicted"/>
<dbReference type="SUPFAM" id="SSF51735">
    <property type="entry name" value="NAD(P)-binding Rossmann-fold domains"/>
    <property type="match status" value="1"/>
</dbReference>
<gene>
    <name evidence="2" type="ORF">GCM10010358_11810</name>
</gene>
<comment type="caution">
    <text evidence="2">The sequence shown here is derived from an EMBL/GenBank/DDBJ whole genome shotgun (WGS) entry which is preliminary data.</text>
</comment>
<dbReference type="PANTHER" id="PTHR48079:SF6">
    <property type="entry name" value="NAD(P)-BINDING DOMAIN-CONTAINING PROTEIN-RELATED"/>
    <property type="match status" value="1"/>
</dbReference>
<keyword evidence="3" id="KW-1185">Reference proteome</keyword>
<dbReference type="InterPro" id="IPR013120">
    <property type="entry name" value="FAR_NAD-bd"/>
</dbReference>
<dbReference type="EMBL" id="BMVU01000003">
    <property type="protein sequence ID" value="GGX59155.1"/>
    <property type="molecule type" value="Genomic_DNA"/>
</dbReference>
<feature type="domain" description="Thioester reductase (TE)" evidence="1">
    <location>
        <begin position="3"/>
        <end position="195"/>
    </location>
</feature>
<evidence type="ECO:0000313" key="3">
    <source>
        <dbReference type="Proteomes" id="UP000619244"/>
    </source>
</evidence>
<dbReference type="GO" id="GO:0004029">
    <property type="term" value="F:aldehyde dehydrogenase (NAD+) activity"/>
    <property type="evidence" value="ECO:0007669"/>
    <property type="project" value="TreeGrafter"/>
</dbReference>
<reference evidence="2" key="1">
    <citation type="journal article" date="2014" name="Int. J. Syst. Evol. Microbiol.">
        <title>Complete genome sequence of Corynebacterium casei LMG S-19264T (=DSM 44701T), isolated from a smear-ripened cheese.</title>
        <authorList>
            <consortium name="US DOE Joint Genome Institute (JGI-PGF)"/>
            <person name="Walter F."/>
            <person name="Albersmeier A."/>
            <person name="Kalinowski J."/>
            <person name="Ruckert C."/>
        </authorList>
    </citation>
    <scope>NUCLEOTIDE SEQUENCE</scope>
    <source>
        <strain evidence="2">JCM 4790</strain>
    </source>
</reference>
<organism evidence="2 3">
    <name type="scientific">Streptomyces minutiscleroticus</name>
    <dbReference type="NCBI Taxonomy" id="68238"/>
    <lineage>
        <taxon>Bacteria</taxon>
        <taxon>Bacillati</taxon>
        <taxon>Actinomycetota</taxon>
        <taxon>Actinomycetes</taxon>
        <taxon>Kitasatosporales</taxon>
        <taxon>Streptomycetaceae</taxon>
        <taxon>Streptomyces</taxon>
    </lineage>
</organism>